<feature type="region of interest" description="Disordered" evidence="2">
    <location>
        <begin position="349"/>
        <end position="379"/>
    </location>
</feature>
<dbReference type="Proteomes" id="UP000678499">
    <property type="component" value="Unassembled WGS sequence"/>
</dbReference>
<reference evidence="3" key="1">
    <citation type="submission" date="2020-11" db="EMBL/GenBank/DDBJ databases">
        <authorList>
            <person name="Tran Van P."/>
        </authorList>
    </citation>
    <scope>NUCLEOTIDE SEQUENCE</scope>
</reference>
<evidence type="ECO:0000256" key="1">
    <source>
        <dbReference type="SAM" id="Coils"/>
    </source>
</evidence>
<evidence type="ECO:0000313" key="3">
    <source>
        <dbReference type="EMBL" id="CAD7280807.1"/>
    </source>
</evidence>
<evidence type="ECO:0000256" key="2">
    <source>
        <dbReference type="SAM" id="MobiDB-lite"/>
    </source>
</evidence>
<dbReference type="AlphaFoldDB" id="A0A7R9BUG2"/>
<sequence>MSNCRSNLTDFGHALVGSSSISDVSSKACKKQRRPSSPVAKNKAQFLRQRYLQSSDGNPDESSSKSAAVAKKDSKTKVLSTSQQQFENASVAEAIAKRKHVVNYWRNASGRTTRRRVQIGPWKREDLSKLCEQKWEAISEQCAVQFSVRSDVTTEGIIELLSISNQEGTTDDTSATHTAANDIQSQHASIPSPVSSGLSLKLKKIGSGWKPIAEEELGEPESTEILSETVHHRVAKKKKHHHHHHVNVETDGVTHEERKLMKKRRKLLKQLRKSLKQQEKLERAVEQSKERAMKKPQEVAASDSVKCTSQRVEQCTEDSPAVNSEAPSIVVPKTAKNAAKPIAVVAGQPQAKQKPVESVEKMPEKKFDEKSVDAKNPSASTDSALLKHLLDVNSSEILKRADGDASIELGKDPVPDSIIKKLLDETSRDTSALLEKKSQNILEKFLNRKTKPNPEAQPDAPLNLTKLGKKETSSGSINIADLPPAPAAEVQYLRQVLKNQLYDIPSSLVIPRDQLIHFYTYPIRSFCSLLAKQAVLFNLVSGEPDAILDGRVIVFATKQLPDILEHPKNYLPVILGSPLSSDAKDNADPSLLKTLLEKESDACCDSPMLQSRKPLPCLVKLPKQSAEECDTVSSAVPKIRVRDVESLQRIGLDELHAMGATVPTPPTGRMLLDLLGKEHRNPTCLSQTDAGIWFPRVASSMVHFENVPRSREDPKSALEAWVCHQGLKPLQDFACSSNSSGADTSLNQLLSAPPLFHSSQLNDAMSLPGFVSWPTSFNPLPIDYGAVSSNLHSAFPDDRIKKSEEDRPYSVHALDSFAWTLPQVLDSLQARGNTYHGS</sequence>
<proteinExistence type="predicted"/>
<dbReference type="EMBL" id="OA884451">
    <property type="protein sequence ID" value="CAD7280807.1"/>
    <property type="molecule type" value="Genomic_DNA"/>
</dbReference>
<evidence type="ECO:0000313" key="4">
    <source>
        <dbReference type="Proteomes" id="UP000678499"/>
    </source>
</evidence>
<keyword evidence="4" id="KW-1185">Reference proteome</keyword>
<keyword evidence="1" id="KW-0175">Coiled coil</keyword>
<feature type="coiled-coil region" evidence="1">
    <location>
        <begin position="258"/>
        <end position="295"/>
    </location>
</feature>
<feature type="region of interest" description="Disordered" evidence="2">
    <location>
        <begin position="237"/>
        <end position="258"/>
    </location>
</feature>
<name>A0A7R9BUG2_9CRUS</name>
<organism evidence="3">
    <name type="scientific">Notodromas monacha</name>
    <dbReference type="NCBI Taxonomy" id="399045"/>
    <lineage>
        <taxon>Eukaryota</taxon>
        <taxon>Metazoa</taxon>
        <taxon>Ecdysozoa</taxon>
        <taxon>Arthropoda</taxon>
        <taxon>Crustacea</taxon>
        <taxon>Oligostraca</taxon>
        <taxon>Ostracoda</taxon>
        <taxon>Podocopa</taxon>
        <taxon>Podocopida</taxon>
        <taxon>Cypridocopina</taxon>
        <taxon>Cypridoidea</taxon>
        <taxon>Cyprididae</taxon>
        <taxon>Notodromas</taxon>
    </lineage>
</organism>
<gene>
    <name evidence="3" type="ORF">NMOB1V02_LOCUS8464</name>
</gene>
<feature type="region of interest" description="Disordered" evidence="2">
    <location>
        <begin position="19"/>
        <end position="76"/>
    </location>
</feature>
<dbReference type="EMBL" id="CAJPEX010002414">
    <property type="protein sequence ID" value="CAG0920959.1"/>
    <property type="molecule type" value="Genomic_DNA"/>
</dbReference>
<feature type="compositionally biased region" description="Basic and acidic residues" evidence="2">
    <location>
        <begin position="354"/>
        <end position="373"/>
    </location>
</feature>
<protein>
    <submittedName>
        <fullName evidence="3">Uncharacterized protein</fullName>
    </submittedName>
</protein>
<feature type="compositionally biased region" description="Basic and acidic residues" evidence="2">
    <location>
        <begin position="246"/>
        <end position="258"/>
    </location>
</feature>
<feature type="compositionally biased region" description="Polar residues" evidence="2">
    <location>
        <begin position="51"/>
        <end position="61"/>
    </location>
</feature>
<accession>A0A7R9BUG2</accession>